<feature type="compositionally biased region" description="Polar residues" evidence="1">
    <location>
        <begin position="10"/>
        <end position="21"/>
    </location>
</feature>
<gene>
    <name evidence="2" type="ORF">L618_009100000030</name>
</gene>
<evidence type="ECO:0000256" key="1">
    <source>
        <dbReference type="SAM" id="MobiDB-lite"/>
    </source>
</evidence>
<evidence type="ECO:0000313" key="3">
    <source>
        <dbReference type="Proteomes" id="UP000317573"/>
    </source>
</evidence>
<accession>A0A562D6F3</accession>
<feature type="region of interest" description="Disordered" evidence="1">
    <location>
        <begin position="1"/>
        <end position="21"/>
    </location>
</feature>
<dbReference type="RefSeq" id="WP_071935270.1">
    <property type="nucleotide sequence ID" value="NZ_VLJT01000096.1"/>
</dbReference>
<sequence length="120" mass="14190">MSEAPIEIGSRTSGNVKRFGGTTSTKEPYRFVLADSPEFAVHEPDTGTMLELQSDKTTLRQGLRLLLLDQYDAAEPYIEALPWDEFIEWQRDLFEYFGLDARRFEERQAVNRFERRRRRR</sequence>
<dbReference type="EMBL" id="VLJT01000096">
    <property type="protein sequence ID" value="TWH05120.1"/>
    <property type="molecule type" value="Genomic_DNA"/>
</dbReference>
<proteinExistence type="predicted"/>
<organism evidence="2 3">
    <name type="scientific">Rhodococcus rhodochrous J45</name>
    <dbReference type="NCBI Taxonomy" id="935266"/>
    <lineage>
        <taxon>Bacteria</taxon>
        <taxon>Bacillati</taxon>
        <taxon>Actinomycetota</taxon>
        <taxon>Actinomycetes</taxon>
        <taxon>Mycobacteriales</taxon>
        <taxon>Nocardiaceae</taxon>
        <taxon>Rhodococcus</taxon>
    </lineage>
</organism>
<name>A0A562D6F3_RHORH</name>
<comment type="caution">
    <text evidence="2">The sequence shown here is derived from an EMBL/GenBank/DDBJ whole genome shotgun (WGS) entry which is preliminary data.</text>
</comment>
<reference evidence="2 3" key="1">
    <citation type="submission" date="2019-07" db="EMBL/GenBank/DDBJ databases">
        <title>Genome sequencing of lignin-degrading bacterial isolates.</title>
        <authorList>
            <person name="Gladden J."/>
        </authorList>
    </citation>
    <scope>NUCLEOTIDE SEQUENCE [LARGE SCALE GENOMIC DNA]</scope>
    <source>
        <strain evidence="2 3">J45</strain>
    </source>
</reference>
<dbReference type="AlphaFoldDB" id="A0A562D6F3"/>
<evidence type="ECO:0000313" key="2">
    <source>
        <dbReference type="EMBL" id="TWH05120.1"/>
    </source>
</evidence>
<dbReference type="Proteomes" id="UP000317573">
    <property type="component" value="Unassembled WGS sequence"/>
</dbReference>
<protein>
    <submittedName>
        <fullName evidence="2">Uncharacterized protein</fullName>
    </submittedName>
</protein>